<sequence length="318" mass="36064">MKKITLILSALFIIFGGLAGCAAKDGGSEAKSASSLSANEKVKLTYFSWDPSQEEALGEMIQKFQEENPNIEVSMQSYKPADYWTKISAMAASGEMPDVFDMSSGYIDEWASKGLLANLQTWIDRDIKQDDYFTSIFDAVRYPDKEKGDMYAFPYAWVTTVLYYNKDLFDQANLSYPTEDWTWEEFRNAAKKLTIDTNGDGTADQWGFWFFGRYAQIEPWLYQNNGDILNPEKSQFEINENGKETLKFLTDLTTTDKVSPAPKDMKGIKQEDIFPMGKAAMWVDGSFMIDNNRKVIGDNFKWGMTSVPRGMMTSGIKG</sequence>
<dbReference type="PANTHER" id="PTHR43649:SF12">
    <property type="entry name" value="DIACETYLCHITOBIOSE BINDING PROTEIN DASA"/>
    <property type="match status" value="1"/>
</dbReference>
<reference evidence="2" key="1">
    <citation type="submission" date="2023-05" db="EMBL/GenBank/DDBJ databases">
        <title>Comparative genomics of Bacillaceae isolates and their secondary metabolite potential.</title>
        <authorList>
            <person name="Song L."/>
            <person name="Nielsen L.J."/>
            <person name="Mohite O."/>
            <person name="Xu X."/>
            <person name="Weber T."/>
            <person name="Kovacs A.T."/>
        </authorList>
    </citation>
    <scope>NUCLEOTIDE SEQUENCE</scope>
    <source>
        <strain evidence="2">B2_4</strain>
    </source>
</reference>
<dbReference type="CDD" id="cd13585">
    <property type="entry name" value="PBP2_TMBP_like"/>
    <property type="match status" value="1"/>
</dbReference>
<organism evidence="2 3">
    <name type="scientific">Paenibacillus woosongensis</name>
    <dbReference type="NCBI Taxonomy" id="307580"/>
    <lineage>
        <taxon>Bacteria</taxon>
        <taxon>Bacillati</taxon>
        <taxon>Bacillota</taxon>
        <taxon>Bacilli</taxon>
        <taxon>Bacillales</taxon>
        <taxon>Paenibacillaceae</taxon>
        <taxon>Paenibacillus</taxon>
    </lineage>
</organism>
<dbReference type="InterPro" id="IPR050490">
    <property type="entry name" value="Bact_solute-bd_prot1"/>
</dbReference>
<feature type="signal peptide" evidence="1">
    <location>
        <begin position="1"/>
        <end position="19"/>
    </location>
</feature>
<dbReference type="Gene3D" id="3.40.190.10">
    <property type="entry name" value="Periplasmic binding protein-like II"/>
    <property type="match status" value="1"/>
</dbReference>
<gene>
    <name evidence="2" type="ORF">QNH46_04305</name>
</gene>
<dbReference type="InterPro" id="IPR006059">
    <property type="entry name" value="SBP"/>
</dbReference>
<feature type="chain" id="PRO_5041721026" evidence="1">
    <location>
        <begin position="20"/>
        <end position="318"/>
    </location>
</feature>
<dbReference type="Pfam" id="PF01547">
    <property type="entry name" value="SBP_bac_1"/>
    <property type="match status" value="1"/>
</dbReference>
<dbReference type="PANTHER" id="PTHR43649">
    <property type="entry name" value="ARABINOSE-BINDING PROTEIN-RELATED"/>
    <property type="match status" value="1"/>
</dbReference>
<dbReference type="KEGG" id="pwn:QNH46_04305"/>
<dbReference type="AlphaFoldDB" id="A0AA95I3K4"/>
<name>A0AA95I3K4_9BACL</name>
<dbReference type="Proteomes" id="UP001177943">
    <property type="component" value="Chromosome"/>
</dbReference>
<evidence type="ECO:0000256" key="1">
    <source>
        <dbReference type="SAM" id="SignalP"/>
    </source>
</evidence>
<proteinExistence type="predicted"/>
<protein>
    <submittedName>
        <fullName evidence="2">Sugar ABC transporter substrate-binding protein</fullName>
    </submittedName>
</protein>
<keyword evidence="1" id="KW-0732">Signal</keyword>
<evidence type="ECO:0000313" key="2">
    <source>
        <dbReference type="EMBL" id="WHX49904.1"/>
    </source>
</evidence>
<dbReference type="RefSeq" id="WP_283927071.1">
    <property type="nucleotide sequence ID" value="NZ_CP126084.1"/>
</dbReference>
<dbReference type="EMBL" id="CP126084">
    <property type="protein sequence ID" value="WHX49904.1"/>
    <property type="molecule type" value="Genomic_DNA"/>
</dbReference>
<evidence type="ECO:0000313" key="3">
    <source>
        <dbReference type="Proteomes" id="UP001177943"/>
    </source>
</evidence>
<accession>A0AA95I3K4</accession>
<dbReference type="PROSITE" id="PS51257">
    <property type="entry name" value="PROKAR_LIPOPROTEIN"/>
    <property type="match status" value="1"/>
</dbReference>
<dbReference type="SUPFAM" id="SSF53850">
    <property type="entry name" value="Periplasmic binding protein-like II"/>
    <property type="match status" value="1"/>
</dbReference>